<gene>
    <name evidence="2" type="ORF">GCWU000325_00182</name>
</gene>
<dbReference type="RefSeq" id="WP_006253953.1">
    <property type="nucleotide sequence ID" value="NZ_GG700642.1"/>
</dbReference>
<reference evidence="2" key="1">
    <citation type="submission" date="2009-09" db="EMBL/GenBank/DDBJ databases">
        <authorList>
            <person name="Weinstock G."/>
            <person name="Sodergren E."/>
            <person name="Clifton S."/>
            <person name="Fulton L."/>
            <person name="Fulton B."/>
            <person name="Courtney L."/>
            <person name="Fronick C."/>
            <person name="Harrison M."/>
            <person name="Strong C."/>
            <person name="Farmer C."/>
            <person name="Delahaunty K."/>
            <person name="Markovic C."/>
            <person name="Hall O."/>
            <person name="Minx P."/>
            <person name="Tomlinson C."/>
            <person name="Mitreva M."/>
            <person name="Nelson J."/>
            <person name="Hou S."/>
            <person name="Wollam A."/>
            <person name="Pepin K.H."/>
            <person name="Johnson M."/>
            <person name="Bhonagiri V."/>
            <person name="Nash W.E."/>
            <person name="Warren W."/>
            <person name="Chinwalla A."/>
            <person name="Mardis E.R."/>
            <person name="Wilson R.K."/>
        </authorList>
    </citation>
    <scope>NUCLEOTIDE SEQUENCE [LARGE SCALE GENOMIC DNA]</scope>
    <source>
        <strain evidence="2">ATCC 51259</strain>
    </source>
</reference>
<keyword evidence="3" id="KW-1185">Reference proteome</keyword>
<dbReference type="eggNOG" id="ENOG5032SZM">
    <property type="taxonomic scope" value="Bacteria"/>
</dbReference>
<comment type="caution">
    <text evidence="2">The sequence shown here is derived from an EMBL/GenBank/DDBJ whole genome shotgun (WGS) entry which is preliminary data.</text>
</comment>
<accession>C9LDB3</accession>
<proteinExistence type="predicted"/>
<evidence type="ECO:0000256" key="1">
    <source>
        <dbReference type="SAM" id="SignalP"/>
    </source>
</evidence>
<sequence length="277" mass="30935">MKKRITFITLCFIAIAVTAQTAHIEVSYVAHHPNLTDGKTDLTNKYILLANITESKFYSPITEYIDSLSSTPEGKTKLTEISRAALNADNLDGIPKPDGTIYVIKSFANNKLKYYDTAGLEKFTYEELITPWKWEICDSTNVILGYECIMAITDYHGRKWTAWFAPEIPVQNGPWKLDGLPGLILKAQAEGGQYSFIATGIQQTTKPISPVYLANDYEHITRINYLKAKRSFIDNPLGKINAQYGNAGGTISTNDGDDLKDLYVPASVADFLETDYH</sequence>
<dbReference type="EMBL" id="ACIJ02000003">
    <property type="protein sequence ID" value="EEX72866.1"/>
    <property type="molecule type" value="Genomic_DNA"/>
</dbReference>
<dbReference type="Pfam" id="PF09697">
    <property type="entry name" value="Porph_ging"/>
    <property type="match status" value="1"/>
</dbReference>
<dbReference type="InterPro" id="IPR005901">
    <property type="entry name" value="GLPGLI"/>
</dbReference>
<dbReference type="Proteomes" id="UP000003460">
    <property type="component" value="Unassembled WGS sequence"/>
</dbReference>
<protein>
    <recommendedName>
        <fullName evidence="4">GLPGLI family protein</fullName>
    </recommendedName>
</protein>
<evidence type="ECO:0000313" key="3">
    <source>
        <dbReference type="Proteomes" id="UP000003460"/>
    </source>
</evidence>
<feature type="signal peptide" evidence="1">
    <location>
        <begin position="1"/>
        <end position="21"/>
    </location>
</feature>
<dbReference type="HOGENOM" id="CLU_066214_1_2_10"/>
<name>C9LDB3_9BACT</name>
<keyword evidence="1" id="KW-0732">Signal</keyword>
<evidence type="ECO:0008006" key="4">
    <source>
        <dbReference type="Google" id="ProtNLM"/>
    </source>
</evidence>
<evidence type="ECO:0000313" key="2">
    <source>
        <dbReference type="EMBL" id="EEX72866.1"/>
    </source>
</evidence>
<dbReference type="GeneID" id="84577362"/>
<feature type="chain" id="PRO_5002999073" description="GLPGLI family protein" evidence="1">
    <location>
        <begin position="22"/>
        <end position="277"/>
    </location>
</feature>
<dbReference type="STRING" id="626522.GCWU000325_00182"/>
<dbReference type="AlphaFoldDB" id="C9LDB3"/>
<organism evidence="2 3">
    <name type="scientific">Alloprevotella tannerae ATCC 51259</name>
    <dbReference type="NCBI Taxonomy" id="626522"/>
    <lineage>
        <taxon>Bacteria</taxon>
        <taxon>Pseudomonadati</taxon>
        <taxon>Bacteroidota</taxon>
        <taxon>Bacteroidia</taxon>
        <taxon>Bacteroidales</taxon>
        <taxon>Prevotellaceae</taxon>
        <taxon>Alloprevotella</taxon>
    </lineage>
</organism>
<dbReference type="OrthoDB" id="1440774at2"/>
<dbReference type="NCBIfam" id="TIGR01200">
    <property type="entry name" value="GLPGLI"/>
    <property type="match status" value="1"/>
</dbReference>